<accession>A0A2P2QA47</accession>
<evidence type="ECO:0000313" key="1">
    <source>
        <dbReference type="EMBL" id="MBX63871.1"/>
    </source>
</evidence>
<proteinExistence type="predicted"/>
<reference evidence="1" key="1">
    <citation type="submission" date="2018-02" db="EMBL/GenBank/DDBJ databases">
        <title>Rhizophora mucronata_Transcriptome.</title>
        <authorList>
            <person name="Meera S.P."/>
            <person name="Sreeshan A."/>
            <person name="Augustine A."/>
        </authorList>
    </citation>
    <scope>NUCLEOTIDE SEQUENCE</scope>
    <source>
        <tissue evidence="1">Leaf</tissue>
    </source>
</reference>
<dbReference type="AlphaFoldDB" id="A0A2P2QA47"/>
<organism evidence="1">
    <name type="scientific">Rhizophora mucronata</name>
    <name type="common">Asiatic mangrove</name>
    <dbReference type="NCBI Taxonomy" id="61149"/>
    <lineage>
        <taxon>Eukaryota</taxon>
        <taxon>Viridiplantae</taxon>
        <taxon>Streptophyta</taxon>
        <taxon>Embryophyta</taxon>
        <taxon>Tracheophyta</taxon>
        <taxon>Spermatophyta</taxon>
        <taxon>Magnoliopsida</taxon>
        <taxon>eudicotyledons</taxon>
        <taxon>Gunneridae</taxon>
        <taxon>Pentapetalae</taxon>
        <taxon>rosids</taxon>
        <taxon>fabids</taxon>
        <taxon>Malpighiales</taxon>
        <taxon>Rhizophoraceae</taxon>
        <taxon>Rhizophora</taxon>
    </lineage>
</organism>
<protein>
    <submittedName>
        <fullName evidence="1">Uncharacterized protein</fullName>
    </submittedName>
</protein>
<dbReference type="EMBL" id="GGEC01083387">
    <property type="protein sequence ID" value="MBX63871.1"/>
    <property type="molecule type" value="Transcribed_RNA"/>
</dbReference>
<name>A0A2P2QA47_RHIMU</name>
<sequence length="18" mass="2020">MPCKGLVFSRLQRADEGI</sequence>